<evidence type="ECO:0000256" key="5">
    <source>
        <dbReference type="SAM" id="MobiDB-lite"/>
    </source>
</evidence>
<dbReference type="SMART" id="SM00906">
    <property type="entry name" value="Fungal_trans"/>
    <property type="match status" value="1"/>
</dbReference>
<feature type="domain" description="Xylanolytic transcriptional activator regulatory" evidence="6">
    <location>
        <begin position="273"/>
        <end position="346"/>
    </location>
</feature>
<keyword evidence="4" id="KW-0539">Nucleus</keyword>
<dbReference type="EMBL" id="AMGX01000014">
    <property type="protein sequence ID" value="EXJ68176.1"/>
    <property type="molecule type" value="Genomic_DNA"/>
</dbReference>
<keyword evidence="3" id="KW-0238">DNA-binding</keyword>
<dbReference type="HOGENOM" id="CLU_008511_2_2_1"/>
<keyword evidence="8" id="KW-1185">Reference proteome</keyword>
<evidence type="ECO:0000256" key="4">
    <source>
        <dbReference type="ARBA" id="ARBA00023242"/>
    </source>
</evidence>
<dbReference type="RefSeq" id="XP_007747562.1">
    <property type="nucleotide sequence ID" value="XM_007749372.1"/>
</dbReference>
<dbReference type="GO" id="GO:0005634">
    <property type="term" value="C:nucleus"/>
    <property type="evidence" value="ECO:0007669"/>
    <property type="project" value="UniProtKB-SubCell"/>
</dbReference>
<dbReference type="GO" id="GO:0003700">
    <property type="term" value="F:DNA-binding transcription factor activity"/>
    <property type="evidence" value="ECO:0007669"/>
    <property type="project" value="InterPro"/>
</dbReference>
<feature type="compositionally biased region" description="Polar residues" evidence="5">
    <location>
        <begin position="116"/>
        <end position="129"/>
    </location>
</feature>
<dbReference type="GO" id="GO:0003677">
    <property type="term" value="F:DNA binding"/>
    <property type="evidence" value="ECO:0007669"/>
    <property type="project" value="UniProtKB-KW"/>
</dbReference>
<dbReference type="GO" id="GO:0008270">
    <property type="term" value="F:zinc ion binding"/>
    <property type="evidence" value="ECO:0007669"/>
    <property type="project" value="InterPro"/>
</dbReference>
<dbReference type="GO" id="GO:0006351">
    <property type="term" value="P:DNA-templated transcription"/>
    <property type="evidence" value="ECO:0007669"/>
    <property type="project" value="InterPro"/>
</dbReference>
<keyword evidence="2" id="KW-0479">Metal-binding</keyword>
<evidence type="ECO:0000313" key="7">
    <source>
        <dbReference type="EMBL" id="EXJ68176.1"/>
    </source>
</evidence>
<feature type="region of interest" description="Disordered" evidence="5">
    <location>
        <begin position="115"/>
        <end position="138"/>
    </location>
</feature>
<dbReference type="InterPro" id="IPR007219">
    <property type="entry name" value="XnlR_reg_dom"/>
</dbReference>
<dbReference type="InterPro" id="IPR050987">
    <property type="entry name" value="AtrR-like"/>
</dbReference>
<evidence type="ECO:0000313" key="8">
    <source>
        <dbReference type="Proteomes" id="UP000019471"/>
    </source>
</evidence>
<proteinExistence type="predicted"/>
<gene>
    <name evidence="7" type="ORF">A1O5_08791</name>
</gene>
<dbReference type="Proteomes" id="UP000019471">
    <property type="component" value="Unassembled WGS sequence"/>
</dbReference>
<dbReference type="PANTHER" id="PTHR46910:SF3">
    <property type="entry name" value="HALOTOLERANCE PROTEIN 9-RELATED"/>
    <property type="match status" value="1"/>
</dbReference>
<evidence type="ECO:0000256" key="2">
    <source>
        <dbReference type="ARBA" id="ARBA00022723"/>
    </source>
</evidence>
<evidence type="ECO:0000256" key="3">
    <source>
        <dbReference type="ARBA" id="ARBA00023125"/>
    </source>
</evidence>
<organism evidence="7 8">
    <name type="scientific">Cladophialophora psammophila CBS 110553</name>
    <dbReference type="NCBI Taxonomy" id="1182543"/>
    <lineage>
        <taxon>Eukaryota</taxon>
        <taxon>Fungi</taxon>
        <taxon>Dikarya</taxon>
        <taxon>Ascomycota</taxon>
        <taxon>Pezizomycotina</taxon>
        <taxon>Eurotiomycetes</taxon>
        <taxon>Chaetothyriomycetidae</taxon>
        <taxon>Chaetothyriales</taxon>
        <taxon>Herpotrichiellaceae</taxon>
        <taxon>Cladophialophora</taxon>
    </lineage>
</organism>
<name>W9WU43_9EURO</name>
<dbReference type="PANTHER" id="PTHR46910">
    <property type="entry name" value="TRANSCRIPTION FACTOR PDR1"/>
    <property type="match status" value="1"/>
</dbReference>
<evidence type="ECO:0000256" key="1">
    <source>
        <dbReference type="ARBA" id="ARBA00004123"/>
    </source>
</evidence>
<protein>
    <recommendedName>
        <fullName evidence="6">Xylanolytic transcriptional activator regulatory domain-containing protein</fullName>
    </recommendedName>
</protein>
<sequence>MYTSEERVDLIFWYCSYVETLEHKVRSLEQELRQIGGRSSFDVPSLPQQTDDALVREFHCRNPQPRTRTIQVENIQPVLSDANSTSLEKDHDLVKVIRYGEVSIHSALADFGVAPSGTSPSDATRTASSDMPDDDFSHQDADVDFREEIPDHNCFVLPPRALAHRLVDLFFDHVAPILPLVHEPSFRKELDALYDDHKSASIAFSSVVNVVFAYGCDYLDLDLKRTHELAQAFHERATDLILLVCYELASLEVVQALLLVTLHLNSSMQFHRMWINTGLLVRTAQALNLHLDPSDWDISMMEKELRKRFWWSIYSLDRFISLKHGRPPALNIEAGHCVQPAAVDDDQILPAYIAKSQDPRRPPSQLHFFNSLMQLIHISESALSSSSINAPSKRKANGGLEKDVTKEVIYTQISGALEQESKLATWVSGLPEHLRFDYNNSNPKLRKQQRSLQTRYLHTRLMIHRPNMISALRLDKGLESLEGNDGFLKAILTASIQQCVQCSCDLIRLVEEYYEQNSLGPWWLLLQFIFTTLATSFAVRARQNLLKNLDDNAINIAIEKAMKLLRSFGDINPTLTQCRQYFELMMPLTMAQGFNLDTENMYSRLRIPTDSQAQALPFSNPAFNGQMIPQQRPVHRTQSSMDYHQGRDAGLRGPDQAMAGYTAEIFSDATLGGFSFGTLDPILQM</sequence>
<dbReference type="AlphaFoldDB" id="W9WU43"/>
<dbReference type="CDD" id="cd12148">
    <property type="entry name" value="fungal_TF_MHR"/>
    <property type="match status" value="1"/>
</dbReference>
<reference evidence="7 8" key="1">
    <citation type="submission" date="2013-03" db="EMBL/GenBank/DDBJ databases">
        <title>The Genome Sequence of Cladophialophora psammophila CBS 110553.</title>
        <authorList>
            <consortium name="The Broad Institute Genomics Platform"/>
            <person name="Cuomo C."/>
            <person name="de Hoog S."/>
            <person name="Gorbushina A."/>
            <person name="Walker B."/>
            <person name="Young S.K."/>
            <person name="Zeng Q."/>
            <person name="Gargeya S."/>
            <person name="Fitzgerald M."/>
            <person name="Haas B."/>
            <person name="Abouelleil A."/>
            <person name="Allen A.W."/>
            <person name="Alvarado L."/>
            <person name="Arachchi H.M."/>
            <person name="Berlin A.M."/>
            <person name="Chapman S.B."/>
            <person name="Gainer-Dewar J."/>
            <person name="Goldberg J."/>
            <person name="Griggs A."/>
            <person name="Gujja S."/>
            <person name="Hansen M."/>
            <person name="Howarth C."/>
            <person name="Imamovic A."/>
            <person name="Ireland A."/>
            <person name="Larimer J."/>
            <person name="McCowan C."/>
            <person name="Murphy C."/>
            <person name="Pearson M."/>
            <person name="Poon T.W."/>
            <person name="Priest M."/>
            <person name="Roberts A."/>
            <person name="Saif S."/>
            <person name="Shea T."/>
            <person name="Sisk P."/>
            <person name="Sykes S."/>
            <person name="Wortman J."/>
            <person name="Nusbaum C."/>
            <person name="Birren B."/>
        </authorList>
    </citation>
    <scope>NUCLEOTIDE SEQUENCE [LARGE SCALE GENOMIC DNA]</scope>
    <source>
        <strain evidence="7 8">CBS 110553</strain>
    </source>
</reference>
<dbReference type="Pfam" id="PF04082">
    <property type="entry name" value="Fungal_trans"/>
    <property type="match status" value="1"/>
</dbReference>
<dbReference type="eggNOG" id="ENOG502T713">
    <property type="taxonomic scope" value="Eukaryota"/>
</dbReference>
<evidence type="ECO:0000259" key="6">
    <source>
        <dbReference type="SMART" id="SM00906"/>
    </source>
</evidence>
<accession>W9WU43</accession>
<comment type="caution">
    <text evidence="7">The sequence shown here is derived from an EMBL/GenBank/DDBJ whole genome shotgun (WGS) entry which is preliminary data.</text>
</comment>
<dbReference type="OrthoDB" id="424974at2759"/>
<dbReference type="GeneID" id="19193489"/>
<comment type="subcellular location">
    <subcellularLocation>
        <location evidence="1">Nucleus</location>
    </subcellularLocation>
</comment>